<keyword evidence="1" id="KW-1133">Transmembrane helix</keyword>
<dbReference type="eggNOG" id="COG4966">
    <property type="taxonomic scope" value="Bacteria"/>
</dbReference>
<keyword evidence="1" id="KW-0472">Membrane</keyword>
<dbReference type="STRING" id="768670.Calni_0163"/>
<dbReference type="AlphaFoldDB" id="E4TJ40"/>
<dbReference type="OrthoDB" id="5430888at2"/>
<dbReference type="Proteomes" id="UP000007039">
    <property type="component" value="Chromosome"/>
</dbReference>
<dbReference type="KEGG" id="cni:Calni_0163"/>
<sequence length="320" mass="35207" precursor="true">MSLIKKGFTLIELLVTVAIMLIVLSAVYMTYISVLKGYKKEAGIGSKTIEEQIGLELIRKDILLAGIGIPITTQPISISGANDNYTLTLLMTNSASSDKTQGYVLMSYDSIGKKFNLIQDNRVDNTVNNIVVLGTDKQFYTKGVLQNGTPKYISYDCSTITNNTVAFGFPLKDSTSNYETVTYDLAASNLARCFSGASNLVRNGMPIVNCVKGFKVYFGYDNNSDGTIDDYCENSICSAINGATNMYTKLKSISVFILTHDGGKDNNFNYGSTSVSYQDTETGKTITFTNLNNVPDYNRYRWKIIKVSGKTVNIRGTSYE</sequence>
<feature type="transmembrane region" description="Helical" evidence="1">
    <location>
        <begin position="7"/>
        <end position="31"/>
    </location>
</feature>
<evidence type="ECO:0000256" key="1">
    <source>
        <dbReference type="SAM" id="Phobius"/>
    </source>
</evidence>
<protein>
    <recommendedName>
        <fullName evidence="4">Prepilin-type N-terminal cleavage/methylation domain-containing protein</fullName>
    </recommendedName>
</protein>
<dbReference type="PROSITE" id="PS00409">
    <property type="entry name" value="PROKAR_NTER_METHYL"/>
    <property type="match status" value="1"/>
</dbReference>
<evidence type="ECO:0000313" key="3">
    <source>
        <dbReference type="Proteomes" id="UP000007039"/>
    </source>
</evidence>
<reference evidence="2 3" key="2">
    <citation type="journal article" date="2011" name="Stand. Genomic Sci.">
        <title>Complete genome sequence of Calditerrivibrio nitroreducens type strain (Yu37-1).</title>
        <authorList>
            <person name="Pitluck S."/>
            <person name="Sikorski J."/>
            <person name="Zeytun A."/>
            <person name="Lapidus A."/>
            <person name="Nolan M."/>
            <person name="Lucas S."/>
            <person name="Hammon N."/>
            <person name="Deshpande S."/>
            <person name="Cheng J.F."/>
            <person name="Tapia R."/>
            <person name="Han C."/>
            <person name="Goodwin L."/>
            <person name="Liolios K."/>
            <person name="Pagani I."/>
            <person name="Ivanova N."/>
            <person name="Mavromatis K."/>
            <person name="Pati A."/>
            <person name="Chen A."/>
            <person name="Palaniappan K."/>
            <person name="Hauser L."/>
            <person name="Chang Y.J."/>
            <person name="Jeffries C.D."/>
            <person name="Detter J.C."/>
            <person name="Brambilla E."/>
            <person name="Djao O.D."/>
            <person name="Rohde M."/>
            <person name="Spring S."/>
            <person name="Goker M."/>
            <person name="Woyke T."/>
            <person name="Bristow J."/>
            <person name="Eisen J.A."/>
            <person name="Markowitz V."/>
            <person name="Hugenholtz P."/>
            <person name="Kyrpides N.C."/>
            <person name="Klenk H.P."/>
            <person name="Land M."/>
        </authorList>
    </citation>
    <scope>NUCLEOTIDE SEQUENCE [LARGE SCALE GENOMIC DNA]</scope>
    <source>
        <strain evidence="3">DSM 19672 / NBRC 101217 / Yu37-1</strain>
    </source>
</reference>
<accession>E4TJ40</accession>
<reference key="1">
    <citation type="submission" date="2010-11" db="EMBL/GenBank/DDBJ databases">
        <title>The complete genome of chromosome of Calditerrivibrio nitroreducens DSM 19672.</title>
        <authorList>
            <consortium name="US DOE Joint Genome Institute (JGI-PGF)"/>
            <person name="Lucas S."/>
            <person name="Copeland A."/>
            <person name="Lapidus A."/>
            <person name="Bruce D."/>
            <person name="Goodwin L."/>
            <person name="Pitluck S."/>
            <person name="Kyrpides N."/>
            <person name="Mavromatis K."/>
            <person name="Ivanova N."/>
            <person name="Mikhailova N."/>
            <person name="Zeytun A."/>
            <person name="Brettin T."/>
            <person name="Detter J.C."/>
            <person name="Tapia R."/>
            <person name="Han C."/>
            <person name="Land M."/>
            <person name="Hauser L."/>
            <person name="Markowitz V."/>
            <person name="Cheng J.-F."/>
            <person name="Hugenholtz P."/>
            <person name="Woyke T."/>
            <person name="Wu D."/>
            <person name="Spring S."/>
            <person name="Schroeder M."/>
            <person name="Brambilla E."/>
            <person name="Klenk H.-P."/>
            <person name="Eisen J.A."/>
        </authorList>
    </citation>
    <scope>NUCLEOTIDE SEQUENCE [LARGE SCALE GENOMIC DNA]</scope>
    <source>
        <strain>DSM 19672</strain>
    </source>
</reference>
<evidence type="ECO:0000313" key="2">
    <source>
        <dbReference type="EMBL" id="ADR18076.1"/>
    </source>
</evidence>
<proteinExistence type="predicted"/>
<dbReference type="Pfam" id="PF07963">
    <property type="entry name" value="N_methyl"/>
    <property type="match status" value="1"/>
</dbReference>
<gene>
    <name evidence="2" type="ordered locus">Calni_0163</name>
</gene>
<keyword evidence="1" id="KW-0812">Transmembrane</keyword>
<dbReference type="NCBIfam" id="TIGR02532">
    <property type="entry name" value="IV_pilin_GFxxxE"/>
    <property type="match status" value="1"/>
</dbReference>
<name>E4TJ40_CALNY</name>
<organism evidence="2 3">
    <name type="scientific">Calditerrivibrio nitroreducens (strain DSM 19672 / NBRC 101217 / Yu37-1)</name>
    <dbReference type="NCBI Taxonomy" id="768670"/>
    <lineage>
        <taxon>Bacteria</taxon>
        <taxon>Pseudomonadati</taxon>
        <taxon>Deferribacterota</taxon>
        <taxon>Deferribacteres</taxon>
        <taxon>Deferribacterales</taxon>
        <taxon>Calditerrivibrionaceae</taxon>
    </lineage>
</organism>
<keyword evidence="3" id="KW-1185">Reference proteome</keyword>
<dbReference type="EMBL" id="CP002347">
    <property type="protein sequence ID" value="ADR18076.1"/>
    <property type="molecule type" value="Genomic_DNA"/>
</dbReference>
<dbReference type="HOGENOM" id="CLU_908273_0_0_0"/>
<dbReference type="InterPro" id="IPR012902">
    <property type="entry name" value="N_methyl_site"/>
</dbReference>
<dbReference type="RefSeq" id="WP_013450293.1">
    <property type="nucleotide sequence ID" value="NC_014758.1"/>
</dbReference>
<evidence type="ECO:0008006" key="4">
    <source>
        <dbReference type="Google" id="ProtNLM"/>
    </source>
</evidence>